<feature type="domain" description="Type I restriction modification DNA specificity" evidence="5">
    <location>
        <begin position="29"/>
        <end position="182"/>
    </location>
</feature>
<dbReference type="Proteomes" id="UP000339049">
    <property type="component" value="Unassembled WGS sequence"/>
</dbReference>
<dbReference type="REBASE" id="719744">
    <property type="entry name" value="S2.Sdy444ORF8340P"/>
</dbReference>
<dbReference type="EMBL" id="CABEIY010000005">
    <property type="protein sequence ID" value="VTT22880.1"/>
    <property type="molecule type" value="Genomic_DNA"/>
</dbReference>
<dbReference type="Gene3D" id="3.90.220.20">
    <property type="entry name" value="DNA methylase specificity domains"/>
    <property type="match status" value="1"/>
</dbReference>
<evidence type="ECO:0000256" key="1">
    <source>
        <dbReference type="ARBA" id="ARBA00010923"/>
    </source>
</evidence>
<protein>
    <submittedName>
        <fullName evidence="7">Restriction endonuclease subunit S</fullName>
        <ecNumber evidence="7">3.1.21.-</ecNumber>
    </submittedName>
    <submittedName>
        <fullName evidence="6">Type I restriction-modification system, specificity determinant</fullName>
    </submittedName>
</protein>
<comment type="subunit">
    <text evidence="4">The methyltransferase is composed of M and S polypeptides.</text>
</comment>
<dbReference type="GO" id="GO:0016787">
    <property type="term" value="F:hydrolase activity"/>
    <property type="evidence" value="ECO:0007669"/>
    <property type="project" value="UniProtKB-KW"/>
</dbReference>
<organism evidence="6 8">
    <name type="scientific">Streptococcus dysgalactiae subsp. equisimilis</name>
    <name type="common">Streptococcus equisimilis</name>
    <dbReference type="NCBI Taxonomy" id="119602"/>
    <lineage>
        <taxon>Bacteria</taxon>
        <taxon>Bacillati</taxon>
        <taxon>Bacillota</taxon>
        <taxon>Bacilli</taxon>
        <taxon>Lactobacillales</taxon>
        <taxon>Streptococcaceae</taxon>
        <taxon>Streptococcus</taxon>
    </lineage>
</organism>
<dbReference type="AlphaFoldDB" id="A0AAE9U1Z6"/>
<dbReference type="GO" id="GO:0003677">
    <property type="term" value="F:DNA binding"/>
    <property type="evidence" value="ECO:0007669"/>
    <property type="project" value="UniProtKB-KW"/>
</dbReference>
<evidence type="ECO:0000313" key="8">
    <source>
        <dbReference type="Proteomes" id="UP000339049"/>
    </source>
</evidence>
<dbReference type="RefSeq" id="WP_110407880.1">
    <property type="nucleotide sequence ID" value="NZ_CP125360.1"/>
</dbReference>
<gene>
    <name evidence="6" type="primary">hsdS_2</name>
    <name evidence="6" type="ORF">NCTC11557_00260</name>
    <name evidence="7" type="ORF">OPT59_08330</name>
</gene>
<evidence type="ECO:0000313" key="7">
    <source>
        <dbReference type="EMBL" id="WHM78648.1"/>
    </source>
</evidence>
<keyword evidence="7" id="KW-0255">Endonuclease</keyword>
<dbReference type="PANTHER" id="PTHR43140">
    <property type="entry name" value="TYPE-1 RESTRICTION ENZYME ECOKI SPECIFICITY PROTEIN"/>
    <property type="match status" value="1"/>
</dbReference>
<evidence type="ECO:0000313" key="6">
    <source>
        <dbReference type="EMBL" id="VTT22880.1"/>
    </source>
</evidence>
<dbReference type="Proteomes" id="UP001237475">
    <property type="component" value="Chromosome"/>
</dbReference>
<keyword evidence="7" id="KW-0540">Nuclease</keyword>
<dbReference type="EMBL" id="CP125360">
    <property type="protein sequence ID" value="WHM78648.1"/>
    <property type="molecule type" value="Genomic_DNA"/>
</dbReference>
<name>A0AAE9U1Z6_STREQ</name>
<keyword evidence="2" id="KW-0680">Restriction system</keyword>
<dbReference type="CDD" id="cd17291">
    <property type="entry name" value="RMtype1_S_MgeORF438P-TRD-CR_like"/>
    <property type="match status" value="1"/>
</dbReference>
<accession>A0AAE9U1Z6</accession>
<proteinExistence type="inferred from homology"/>
<dbReference type="EC" id="3.1.21.-" evidence="7"/>
<evidence type="ECO:0000256" key="3">
    <source>
        <dbReference type="ARBA" id="ARBA00023125"/>
    </source>
</evidence>
<dbReference type="Pfam" id="PF01420">
    <property type="entry name" value="Methylase_S"/>
    <property type="match status" value="1"/>
</dbReference>
<sequence>MPPKACILTVQYRQDIIRLLQWVFGPIKVKLGSICDLERGKRVVKSQLSLTNGYPVFQNSLTPLGYFERNNRQAKNTFIVCAGAAGEVGFSKIPFWAADDIFTIDNSENIVSKYIYYVLLHQQHKLKSKVRMASIPRLSRSSIENIQFILPNIKVQTEIVNNLDKFNTICSDLSEGLPKEIELRQKQYEYYRDKLLTFD</sequence>
<dbReference type="PANTHER" id="PTHR43140:SF1">
    <property type="entry name" value="TYPE I RESTRICTION ENZYME ECOKI SPECIFICITY SUBUNIT"/>
    <property type="match status" value="1"/>
</dbReference>
<dbReference type="SUPFAM" id="SSF116734">
    <property type="entry name" value="DNA methylase specificity domain"/>
    <property type="match status" value="1"/>
</dbReference>
<reference evidence="6 8" key="1">
    <citation type="submission" date="2019-05" db="EMBL/GenBank/DDBJ databases">
        <authorList>
            <consortium name="Pathogen Informatics"/>
        </authorList>
    </citation>
    <scope>NUCLEOTIDE SEQUENCE [LARGE SCALE GENOMIC DNA]</scope>
    <source>
        <strain evidence="6 8">NCTC11557</strain>
    </source>
</reference>
<keyword evidence="3" id="KW-0238">DNA-binding</keyword>
<reference evidence="7" key="2">
    <citation type="submission" date="2023-04" db="EMBL/GenBank/DDBJ databases">
        <title>Complete genomes of S. dygalactiae subsp equisimilis isolates causing bacteremia in cancer patients.</title>
        <authorList>
            <person name="Anand S."/>
            <person name="Arias J."/>
            <person name="Delafuente J."/>
            <person name="Elgamal H."/>
            <person name="Prevost T."/>
            <person name="Liu X."/>
            <person name="Kalia A."/>
        </authorList>
    </citation>
    <scope>NUCLEOTIDE SEQUENCE</scope>
    <source>
        <strain evidence="7">UT_120444</strain>
    </source>
</reference>
<keyword evidence="7" id="KW-0378">Hydrolase</keyword>
<dbReference type="InterPro" id="IPR051212">
    <property type="entry name" value="Type-I_RE_S_subunit"/>
</dbReference>
<evidence type="ECO:0000256" key="2">
    <source>
        <dbReference type="ARBA" id="ARBA00022747"/>
    </source>
</evidence>
<evidence type="ECO:0000259" key="5">
    <source>
        <dbReference type="Pfam" id="PF01420"/>
    </source>
</evidence>
<dbReference type="InterPro" id="IPR044946">
    <property type="entry name" value="Restrct_endonuc_typeI_TRD_sf"/>
</dbReference>
<comment type="similarity">
    <text evidence="1">Belongs to the type-I restriction system S methylase family.</text>
</comment>
<evidence type="ECO:0000256" key="4">
    <source>
        <dbReference type="ARBA" id="ARBA00038652"/>
    </source>
</evidence>
<dbReference type="GO" id="GO:0009307">
    <property type="term" value="P:DNA restriction-modification system"/>
    <property type="evidence" value="ECO:0007669"/>
    <property type="project" value="UniProtKB-KW"/>
</dbReference>
<dbReference type="REBASE" id="431791">
    <property type="entry name" value="S3.Sdy11557ORF257P"/>
</dbReference>
<dbReference type="GO" id="GO:0004519">
    <property type="term" value="F:endonuclease activity"/>
    <property type="evidence" value="ECO:0007669"/>
    <property type="project" value="UniProtKB-KW"/>
</dbReference>
<dbReference type="InterPro" id="IPR000055">
    <property type="entry name" value="Restrct_endonuc_typeI_TRD"/>
</dbReference>